<dbReference type="RefSeq" id="WP_167924745.1">
    <property type="nucleotide sequence ID" value="NZ_JAATVY010000004.1"/>
</dbReference>
<dbReference type="PRINTS" id="PR00080">
    <property type="entry name" value="SDRFAMILY"/>
</dbReference>
<proteinExistence type="inferred from homology"/>
<accession>A0ABX0XVF9</accession>
<evidence type="ECO:0000256" key="2">
    <source>
        <dbReference type="ARBA" id="ARBA00023002"/>
    </source>
</evidence>
<dbReference type="EMBL" id="JAATVY010000004">
    <property type="protein sequence ID" value="NJC69877.1"/>
    <property type="molecule type" value="Genomic_DNA"/>
</dbReference>
<protein>
    <submittedName>
        <fullName evidence="3">SDR family oxidoreductase</fullName>
    </submittedName>
</protein>
<dbReference type="Gene3D" id="3.40.50.720">
    <property type="entry name" value="NAD(P)-binding Rossmann-like Domain"/>
    <property type="match status" value="1"/>
</dbReference>
<reference evidence="3 4" key="1">
    <citation type="submission" date="2020-03" db="EMBL/GenBank/DDBJ databases">
        <title>WGS of the type strain of Planosporangium spp.</title>
        <authorList>
            <person name="Thawai C."/>
        </authorList>
    </citation>
    <scope>NUCLEOTIDE SEQUENCE [LARGE SCALE GENOMIC DNA]</scope>
    <source>
        <strain evidence="3 4">TBRC 5610</strain>
    </source>
</reference>
<evidence type="ECO:0000313" key="4">
    <source>
        <dbReference type="Proteomes" id="UP000722989"/>
    </source>
</evidence>
<evidence type="ECO:0000256" key="1">
    <source>
        <dbReference type="ARBA" id="ARBA00006484"/>
    </source>
</evidence>
<dbReference type="InterPro" id="IPR036291">
    <property type="entry name" value="NAD(P)-bd_dom_sf"/>
</dbReference>
<dbReference type="PANTHER" id="PTHR42760">
    <property type="entry name" value="SHORT-CHAIN DEHYDROGENASES/REDUCTASES FAMILY MEMBER"/>
    <property type="match status" value="1"/>
</dbReference>
<sequence>MKQRIAIVTGAGSGIGQGIAYALVEAGYRVYATDISEARLASTKAAASSADDLLTRVLDVSDWAAVERVVADVVEHEGALDVMVNSAGVFDGYADVLETTPELWQRVIDVNLSGTFYGCRAAAQVMVKQGHGRIITIGSVAGQRGAADGLSYVASKAGIEGMHRRLAVDVAAHGVTANVVAPGVIKTNLRATSEELLGDLVADQNRGIGVSPDIWNFLIPTRRPGEVHEIASVVVFLASPQASYVNGQVIQVDGGWNAV</sequence>
<keyword evidence="4" id="KW-1185">Reference proteome</keyword>
<name>A0ABX0XVF9_9ACTN</name>
<evidence type="ECO:0000313" key="3">
    <source>
        <dbReference type="EMBL" id="NJC69877.1"/>
    </source>
</evidence>
<comment type="similarity">
    <text evidence="1">Belongs to the short-chain dehydrogenases/reductases (SDR) family.</text>
</comment>
<organism evidence="3 4">
    <name type="scientific">Planosporangium thailandense</name>
    <dbReference type="NCBI Taxonomy" id="765197"/>
    <lineage>
        <taxon>Bacteria</taxon>
        <taxon>Bacillati</taxon>
        <taxon>Actinomycetota</taxon>
        <taxon>Actinomycetes</taxon>
        <taxon>Micromonosporales</taxon>
        <taxon>Micromonosporaceae</taxon>
        <taxon>Planosporangium</taxon>
    </lineage>
</organism>
<dbReference type="PANTHER" id="PTHR42760:SF133">
    <property type="entry name" value="3-OXOACYL-[ACYL-CARRIER-PROTEIN] REDUCTASE"/>
    <property type="match status" value="1"/>
</dbReference>
<gene>
    <name evidence="3" type="ORF">HC031_09115</name>
</gene>
<dbReference type="SUPFAM" id="SSF51735">
    <property type="entry name" value="NAD(P)-binding Rossmann-fold domains"/>
    <property type="match status" value="1"/>
</dbReference>
<dbReference type="PRINTS" id="PR00081">
    <property type="entry name" value="GDHRDH"/>
</dbReference>
<dbReference type="InterPro" id="IPR002347">
    <property type="entry name" value="SDR_fam"/>
</dbReference>
<keyword evidence="2" id="KW-0560">Oxidoreductase</keyword>
<comment type="caution">
    <text evidence="3">The sequence shown here is derived from an EMBL/GenBank/DDBJ whole genome shotgun (WGS) entry which is preliminary data.</text>
</comment>
<dbReference type="Proteomes" id="UP000722989">
    <property type="component" value="Unassembled WGS sequence"/>
</dbReference>
<dbReference type="Pfam" id="PF13561">
    <property type="entry name" value="adh_short_C2"/>
    <property type="match status" value="1"/>
</dbReference>